<evidence type="ECO:0000256" key="5">
    <source>
        <dbReference type="ARBA" id="ARBA00022827"/>
    </source>
</evidence>
<dbReference type="InterPro" id="IPR029041">
    <property type="entry name" value="FAD-linked_oxidoreductase-like"/>
</dbReference>
<evidence type="ECO:0000256" key="10">
    <source>
        <dbReference type="PIRSR" id="PIRSR000196-2"/>
    </source>
</evidence>
<feature type="binding site" evidence="9">
    <location>
        <position position="98"/>
    </location>
    <ligand>
        <name>substrate</name>
    </ligand>
</feature>
<feature type="binding site" evidence="10">
    <location>
        <position position="199"/>
    </location>
    <ligand>
        <name>FAD</name>
        <dbReference type="ChEBI" id="CHEBI:57692"/>
    </ligand>
</feature>
<feature type="binding site" evidence="10">
    <location>
        <position position="161"/>
    </location>
    <ligand>
        <name>FAD</name>
        <dbReference type="ChEBI" id="CHEBI:57692"/>
    </ligand>
</feature>
<dbReference type="Gene3D" id="3.20.20.220">
    <property type="match status" value="1"/>
</dbReference>
<dbReference type="InterPro" id="IPR008219">
    <property type="entry name" value="PRODH_bac_arc"/>
</dbReference>
<evidence type="ECO:0000256" key="6">
    <source>
        <dbReference type="ARBA" id="ARBA00023002"/>
    </source>
</evidence>
<accession>A0A0U9H997</accession>
<dbReference type="GO" id="GO:0000166">
    <property type="term" value="F:nucleotide binding"/>
    <property type="evidence" value="ECO:0007669"/>
    <property type="project" value="UniProtKB-KW"/>
</dbReference>
<keyword evidence="4 10" id="KW-0547">Nucleotide-binding</keyword>
<dbReference type="InterPro" id="IPR015659">
    <property type="entry name" value="Proline_oxidase"/>
</dbReference>
<dbReference type="OrthoDB" id="9773461at2"/>
<evidence type="ECO:0000256" key="2">
    <source>
        <dbReference type="ARBA" id="ARBA00012695"/>
    </source>
</evidence>
<feature type="binding site" evidence="10">
    <location>
        <begin position="224"/>
        <end position="225"/>
    </location>
    <ligand>
        <name>FAD</name>
        <dbReference type="ChEBI" id="CHEBI:57692"/>
    </ligand>
</feature>
<evidence type="ECO:0000313" key="12">
    <source>
        <dbReference type="EMBL" id="GAQ18592.1"/>
    </source>
</evidence>
<dbReference type="AlphaFoldDB" id="A0A0U9H997"/>
<keyword evidence="6" id="KW-0560">Oxidoreductase</keyword>
<evidence type="ECO:0000256" key="3">
    <source>
        <dbReference type="ARBA" id="ARBA00022630"/>
    </source>
</evidence>
<keyword evidence="7" id="KW-0642">Proline metabolism</keyword>
<comment type="caution">
    <text evidence="12">The sequence shown here is derived from an EMBL/GenBank/DDBJ whole genome shotgun (WGS) entry which is preliminary data.</text>
</comment>
<dbReference type="EC" id="1.5.5.2" evidence="2"/>
<reference evidence="13" key="1">
    <citation type="submission" date="2015-07" db="EMBL/GenBank/DDBJ databases">
        <title>Draft Genome Sequence of Oceanobacillus picturae Heshi-B3 that Was Isolated from Fermented Rice Bran with Aging Salted Mackerel, Which Was Named Heshiko as Traditional Fermented Seafood in Japan.</title>
        <authorList>
            <person name="Akuzawa S."/>
            <person name="Nakagawa J."/>
            <person name="Kanekatsu T."/>
            <person name="Kanesaki Y."/>
            <person name="Suzuki T."/>
        </authorList>
    </citation>
    <scope>NUCLEOTIDE SEQUENCE [LARGE SCALE GENOMIC DNA]</scope>
    <source>
        <strain evidence="13">Heshi-B3</strain>
    </source>
</reference>
<evidence type="ECO:0000256" key="1">
    <source>
        <dbReference type="ARBA" id="ARBA00004739"/>
    </source>
</evidence>
<dbReference type="InterPro" id="IPR002872">
    <property type="entry name" value="Proline_DH_dom"/>
</dbReference>
<dbReference type="GO" id="GO:0010133">
    <property type="term" value="P:L-proline catabolic process to L-glutamate"/>
    <property type="evidence" value="ECO:0007669"/>
    <property type="project" value="UniProtKB-UniPathway"/>
</dbReference>
<feature type="binding site" evidence="10">
    <location>
        <begin position="185"/>
        <end position="187"/>
    </location>
    <ligand>
        <name>FAD</name>
        <dbReference type="ChEBI" id="CHEBI:57692"/>
    </ligand>
</feature>
<evidence type="ECO:0000256" key="7">
    <source>
        <dbReference type="ARBA" id="ARBA00023062"/>
    </source>
</evidence>
<proteinExistence type="predicted"/>
<feature type="binding site" evidence="10">
    <location>
        <position position="133"/>
    </location>
    <ligand>
        <name>FAD</name>
        <dbReference type="ChEBI" id="CHEBI:57692"/>
    </ligand>
</feature>
<organism evidence="12 13">
    <name type="scientific">Oceanobacillus picturae</name>
    <dbReference type="NCBI Taxonomy" id="171693"/>
    <lineage>
        <taxon>Bacteria</taxon>
        <taxon>Bacillati</taxon>
        <taxon>Bacillota</taxon>
        <taxon>Bacilli</taxon>
        <taxon>Bacillales</taxon>
        <taxon>Bacillaceae</taxon>
        <taxon>Oceanobacillus</taxon>
    </lineage>
</organism>
<feature type="domain" description="Proline dehydrogenase" evidence="11">
    <location>
        <begin position="44"/>
        <end position="298"/>
    </location>
</feature>
<dbReference type="UniPathway" id="UPA00261">
    <property type="reaction ID" value="UER00373"/>
</dbReference>
<evidence type="ECO:0000256" key="8">
    <source>
        <dbReference type="ARBA" id="ARBA00048779"/>
    </source>
</evidence>
<protein>
    <recommendedName>
        <fullName evidence="2">proline dehydrogenase</fullName>
        <ecNumber evidence="2">1.5.5.2</ecNumber>
    </recommendedName>
</protein>
<evidence type="ECO:0000256" key="9">
    <source>
        <dbReference type="PIRSR" id="PIRSR000196-1"/>
    </source>
</evidence>
<dbReference type="GO" id="GO:0004657">
    <property type="term" value="F:proline dehydrogenase activity"/>
    <property type="evidence" value="ECO:0007669"/>
    <property type="project" value="UniProtKB-EC"/>
</dbReference>
<dbReference type="Proteomes" id="UP000052946">
    <property type="component" value="Unassembled WGS sequence"/>
</dbReference>
<evidence type="ECO:0000313" key="13">
    <source>
        <dbReference type="Proteomes" id="UP000052946"/>
    </source>
</evidence>
<comment type="cofactor">
    <cofactor evidence="10">
        <name>FAD</name>
        <dbReference type="ChEBI" id="CHEBI:57692"/>
    </cofactor>
    <text evidence="10">Binds 1 FAD per subunit.</text>
</comment>
<gene>
    <name evidence="12" type="ORF">OPHB3_2533</name>
</gene>
<name>A0A0U9H997_9BACI</name>
<feature type="binding site" evidence="9">
    <location>
        <position position="286"/>
    </location>
    <ligand>
        <name>substrate</name>
    </ligand>
</feature>
<keyword evidence="3" id="KW-0285">Flavoprotein</keyword>
<reference evidence="12 13" key="2">
    <citation type="journal article" date="2016" name="Genome Announc.">
        <title>Draft Genome Sequence of Oceanobacillus picturae Heshi-B3, Isolated from Fermented Rice Bran in a Traditional Japanese Seafood Dish.</title>
        <authorList>
            <person name="Akuzawa S."/>
            <person name="Nagaoka J."/>
            <person name="Kanekatsu M."/>
            <person name="Kanesaki Y."/>
            <person name="Suzuki T."/>
        </authorList>
    </citation>
    <scope>NUCLEOTIDE SEQUENCE [LARGE SCALE GENOMIC DNA]</scope>
    <source>
        <strain evidence="12 13">Heshi-B3</strain>
    </source>
</reference>
<dbReference type="SUPFAM" id="SSF51730">
    <property type="entry name" value="FAD-linked oxidoreductase"/>
    <property type="match status" value="1"/>
</dbReference>
<comment type="catalytic activity">
    <reaction evidence="8">
        <text>L-proline + a quinone = (S)-1-pyrroline-5-carboxylate + a quinol + H(+)</text>
        <dbReference type="Rhea" id="RHEA:23784"/>
        <dbReference type="ChEBI" id="CHEBI:15378"/>
        <dbReference type="ChEBI" id="CHEBI:17388"/>
        <dbReference type="ChEBI" id="CHEBI:24646"/>
        <dbReference type="ChEBI" id="CHEBI:60039"/>
        <dbReference type="ChEBI" id="CHEBI:132124"/>
        <dbReference type="EC" id="1.5.5.2"/>
    </reaction>
</comment>
<evidence type="ECO:0000256" key="4">
    <source>
        <dbReference type="ARBA" id="ARBA00022741"/>
    </source>
</evidence>
<dbReference type="Pfam" id="PF01619">
    <property type="entry name" value="Pro_dh"/>
    <property type="match status" value="1"/>
</dbReference>
<keyword evidence="5 10" id="KW-0274">FAD</keyword>
<evidence type="ECO:0000259" key="11">
    <source>
        <dbReference type="Pfam" id="PF01619"/>
    </source>
</evidence>
<dbReference type="RefSeq" id="WP_058950547.1">
    <property type="nucleotide sequence ID" value="NZ_BBXV01000029.1"/>
</dbReference>
<sequence length="305" mass="35359">MEQLLRNFFLFLSKNKTLTKLAKKYGLRFGAARFVAGTDIDSAAKKIKEINENGYVVTVDHLGEFVDNEQEARESADECIHAINVIAEQKLDSQLSLKLTSMGLDISHELVMENMHRILEAGKKHNVTVTIDMEDFERCEKTLNIFKELKQKYENLGTVLQAYLYRVEEDIEGLNPYNPYLRLVKGAYKESPEVAYPNKKDVDETYKRIIKQNILLGNYTAVATHDEAIIAYVKELEKEQGIARDQFEFQMLYGIRLDLQKALLKEGYKMRVYVPYGKDWYGYNMRRLAERPANVLFVLKGVFKK</sequence>
<feature type="binding site" evidence="9">
    <location>
        <position position="287"/>
    </location>
    <ligand>
        <name>substrate</name>
    </ligand>
</feature>
<dbReference type="PANTHER" id="PTHR13914:SF0">
    <property type="entry name" value="PROLINE DEHYDROGENASE 1, MITOCHONDRIAL"/>
    <property type="match status" value="1"/>
</dbReference>
<dbReference type="EMBL" id="BBXV01000029">
    <property type="protein sequence ID" value="GAQ18592.1"/>
    <property type="molecule type" value="Genomic_DNA"/>
</dbReference>
<comment type="pathway">
    <text evidence="1">Amino-acid degradation; L-proline degradation into L-glutamate; L-glutamate from L-proline: step 1/2.</text>
</comment>
<dbReference type="PANTHER" id="PTHR13914">
    <property type="entry name" value="PROLINE OXIDASE"/>
    <property type="match status" value="1"/>
</dbReference>
<dbReference type="PIRSF" id="PIRSF000196">
    <property type="entry name" value="Pro_dehydrog"/>
    <property type="match status" value="1"/>
</dbReference>